<protein>
    <submittedName>
        <fullName evidence="1">Uncharacterized protein</fullName>
    </submittedName>
</protein>
<evidence type="ECO:0000313" key="1">
    <source>
        <dbReference type="EMBL" id="WIA18663.1"/>
    </source>
</evidence>
<dbReference type="Proteomes" id="UP001244341">
    <property type="component" value="Chromosome 10b"/>
</dbReference>
<organism evidence="1 2">
    <name type="scientific">Tetradesmus obliquus</name>
    <name type="common">Green alga</name>
    <name type="synonym">Acutodesmus obliquus</name>
    <dbReference type="NCBI Taxonomy" id="3088"/>
    <lineage>
        <taxon>Eukaryota</taxon>
        <taxon>Viridiplantae</taxon>
        <taxon>Chlorophyta</taxon>
        <taxon>core chlorophytes</taxon>
        <taxon>Chlorophyceae</taxon>
        <taxon>CS clade</taxon>
        <taxon>Sphaeropleales</taxon>
        <taxon>Scenedesmaceae</taxon>
        <taxon>Tetradesmus</taxon>
    </lineage>
</organism>
<reference evidence="1 2" key="1">
    <citation type="submission" date="2023-05" db="EMBL/GenBank/DDBJ databases">
        <title>A 100% complete, gapless, phased diploid assembly of the Scenedesmus obliquus UTEX 3031 genome.</title>
        <authorList>
            <person name="Biondi T.C."/>
            <person name="Hanschen E.R."/>
            <person name="Kwon T."/>
            <person name="Eng W."/>
            <person name="Kruse C.P.S."/>
            <person name="Koehler S.I."/>
            <person name="Kunde Y."/>
            <person name="Gleasner C.D."/>
            <person name="You Mak K.T."/>
            <person name="Polle J."/>
            <person name="Hovde B.T."/>
            <person name="Starkenburg S.R."/>
        </authorList>
    </citation>
    <scope>NUCLEOTIDE SEQUENCE [LARGE SCALE GENOMIC DNA]</scope>
    <source>
        <strain evidence="1 2">DOE0152z</strain>
    </source>
</reference>
<sequence length="256" mass="27194">MAQLLPVVQHPAYEAALLMRLLAEEGVVGSRSASGRAGPVVGRPVRHSGSRPLLVQEIREHWGSEIQPTCLLRWSRAAGLTPEELQQQLQQAYQQAILSSQHQAVVASPYPLSVTQAALAAAGLRSSQAAPGAVSIVQGLSLAQCAQQLLEQQQQQQQQQQGDESVALTFILSSPSKAQLVQQQIELCGAPAAQTADMQKQQQVVLQVGEWACGAPSLRAKALACRQLGLLSEVGLADMLGVGNSDAVMDCIAWRG</sequence>
<dbReference type="EMBL" id="CP126217">
    <property type="protein sequence ID" value="WIA18663.1"/>
    <property type="molecule type" value="Genomic_DNA"/>
</dbReference>
<proteinExistence type="predicted"/>
<keyword evidence="2" id="KW-1185">Reference proteome</keyword>
<gene>
    <name evidence="1" type="ORF">OEZ85_003367</name>
</gene>
<evidence type="ECO:0000313" key="2">
    <source>
        <dbReference type="Proteomes" id="UP001244341"/>
    </source>
</evidence>
<accession>A0ABY8UG65</accession>
<name>A0ABY8UG65_TETOB</name>